<comment type="caution">
    <text evidence="2">The sequence shown here is derived from an EMBL/GenBank/DDBJ whole genome shotgun (WGS) entry which is preliminary data.</text>
</comment>
<dbReference type="InterPro" id="IPR032710">
    <property type="entry name" value="NTF2-like_dom_sf"/>
</dbReference>
<dbReference type="InterPro" id="IPR009959">
    <property type="entry name" value="Cyclase_SnoaL-like"/>
</dbReference>
<dbReference type="Pfam" id="PF12680">
    <property type="entry name" value="SnoaL_2"/>
    <property type="match status" value="1"/>
</dbReference>
<dbReference type="Gene3D" id="3.10.450.50">
    <property type="match status" value="1"/>
</dbReference>
<dbReference type="PANTHER" id="PTHR38436">
    <property type="entry name" value="POLYKETIDE CYCLASE SNOAL-LIKE DOMAIN"/>
    <property type="match status" value="1"/>
</dbReference>
<dbReference type="SUPFAM" id="SSF54427">
    <property type="entry name" value="NTF2-like"/>
    <property type="match status" value="1"/>
</dbReference>
<dbReference type="Proteomes" id="UP001595990">
    <property type="component" value="Unassembled WGS sequence"/>
</dbReference>
<sequence length="130" mass="13764">MSNTDFADANELVHEWVDAYNAQDFDRFGAVFTDDVAYSCGAFGLAFTGRDAFVGHVQEYAGAVPDRKLTLKRVIAEGDAIALEYGFAGTSSGAHPGLPPAGQPVNVSFCTILQLRGGQIASQVDYLGGQ</sequence>
<accession>A0ABV9BTB1</accession>
<dbReference type="EMBL" id="JBHSFS010000019">
    <property type="protein sequence ID" value="MFC4517299.1"/>
    <property type="molecule type" value="Genomic_DNA"/>
</dbReference>
<organism evidence="2 3">
    <name type="scientific">Streptomyces ehimensis</name>
    <dbReference type="NCBI Taxonomy" id="68195"/>
    <lineage>
        <taxon>Bacteria</taxon>
        <taxon>Bacillati</taxon>
        <taxon>Actinomycetota</taxon>
        <taxon>Actinomycetes</taxon>
        <taxon>Kitasatosporales</taxon>
        <taxon>Streptomycetaceae</taxon>
        <taxon>Streptomyces</taxon>
    </lineage>
</organism>
<evidence type="ECO:0000313" key="2">
    <source>
        <dbReference type="EMBL" id="MFC4517299.1"/>
    </source>
</evidence>
<dbReference type="InterPro" id="IPR037401">
    <property type="entry name" value="SnoaL-like"/>
</dbReference>
<proteinExistence type="predicted"/>
<evidence type="ECO:0000259" key="1">
    <source>
        <dbReference type="Pfam" id="PF12680"/>
    </source>
</evidence>
<evidence type="ECO:0000313" key="3">
    <source>
        <dbReference type="Proteomes" id="UP001595990"/>
    </source>
</evidence>
<name>A0ABV9BTB1_9ACTN</name>
<dbReference type="PANTHER" id="PTHR38436:SF1">
    <property type="entry name" value="ESTER CYCLASE"/>
    <property type="match status" value="1"/>
</dbReference>
<reference evidence="3" key="1">
    <citation type="journal article" date="2019" name="Int. J. Syst. Evol. Microbiol.">
        <title>The Global Catalogue of Microorganisms (GCM) 10K type strain sequencing project: providing services to taxonomists for standard genome sequencing and annotation.</title>
        <authorList>
            <consortium name="The Broad Institute Genomics Platform"/>
            <consortium name="The Broad Institute Genome Sequencing Center for Infectious Disease"/>
            <person name="Wu L."/>
            <person name="Ma J."/>
        </authorList>
    </citation>
    <scope>NUCLEOTIDE SEQUENCE [LARGE SCALE GENOMIC DNA]</scope>
    <source>
        <strain evidence="3">CECT 8064</strain>
    </source>
</reference>
<keyword evidence="3" id="KW-1185">Reference proteome</keyword>
<gene>
    <name evidence="2" type="ORF">ACFPEN_30850</name>
</gene>
<dbReference type="RefSeq" id="WP_417923994.1">
    <property type="nucleotide sequence ID" value="NZ_JBHSFS010000019.1"/>
</dbReference>
<protein>
    <submittedName>
        <fullName evidence="2">Ester cyclase</fullName>
    </submittedName>
</protein>
<feature type="domain" description="SnoaL-like" evidence="1">
    <location>
        <begin position="13"/>
        <end position="122"/>
    </location>
</feature>